<evidence type="ECO:0000313" key="3">
    <source>
        <dbReference type="Proteomes" id="UP000050326"/>
    </source>
</evidence>
<dbReference type="InterPro" id="IPR001633">
    <property type="entry name" value="EAL_dom"/>
</dbReference>
<proteinExistence type="predicted"/>
<dbReference type="CDD" id="cd01948">
    <property type="entry name" value="EAL"/>
    <property type="match status" value="1"/>
</dbReference>
<dbReference type="PROSITE" id="PS50883">
    <property type="entry name" value="EAL"/>
    <property type="match status" value="1"/>
</dbReference>
<dbReference type="Gene3D" id="3.20.20.450">
    <property type="entry name" value="EAL domain"/>
    <property type="match status" value="1"/>
</dbReference>
<feature type="domain" description="EAL" evidence="1">
    <location>
        <begin position="7"/>
        <end position="250"/>
    </location>
</feature>
<dbReference type="SMART" id="SM00052">
    <property type="entry name" value="EAL"/>
    <property type="match status" value="1"/>
</dbReference>
<dbReference type="InterPro" id="IPR035919">
    <property type="entry name" value="EAL_sf"/>
</dbReference>
<dbReference type="EC" id="3.1.4.52" evidence="2"/>
<evidence type="ECO:0000259" key="1">
    <source>
        <dbReference type="PROSITE" id="PS50883"/>
    </source>
</evidence>
<dbReference type="SUPFAM" id="SSF141868">
    <property type="entry name" value="EAL domain-like"/>
    <property type="match status" value="1"/>
</dbReference>
<dbReference type="Pfam" id="PF00563">
    <property type="entry name" value="EAL"/>
    <property type="match status" value="1"/>
</dbReference>
<sequence>MLPVLLYGGIKMVITQNTECEFGHSLTHWFQPIYHLKNNKAIGYEALLRDSSQLEDSPINIFLEAHKNGYRNILDLMSVKAAFTAFKDETPLFINVFPSTLLEKNFLSWWDSNMPLMRPIVLELLENEPIWNWKDLKIIVRELHKKGVKIAIDDMGTGYSFFQQWIELEPSFIKLDRYFAENLSTNYRKQNTIKSLIDLFSDTTEIIIEGIETKEDLEIAEQLGILYAQGYFLGKPAPTVENMELYRDNK</sequence>
<keyword evidence="3" id="KW-1185">Reference proteome</keyword>
<dbReference type="InterPro" id="IPR050706">
    <property type="entry name" value="Cyclic-di-GMP_PDE-like"/>
</dbReference>
<dbReference type="AlphaFoldDB" id="A0A0P8Z0W4"/>
<accession>A0A0P8Z0W4</accession>
<organism evidence="2 3">
    <name type="scientific">Oxobacter pfennigii</name>
    <dbReference type="NCBI Taxonomy" id="36849"/>
    <lineage>
        <taxon>Bacteria</taxon>
        <taxon>Bacillati</taxon>
        <taxon>Bacillota</taxon>
        <taxon>Clostridia</taxon>
        <taxon>Eubacteriales</taxon>
        <taxon>Clostridiaceae</taxon>
        <taxon>Oxobacter</taxon>
    </lineage>
</organism>
<reference evidence="2 3" key="1">
    <citation type="submission" date="2015-09" db="EMBL/GenBank/DDBJ databases">
        <title>Genome sequence of Oxobacter pfennigii DSM 3222.</title>
        <authorList>
            <person name="Poehlein A."/>
            <person name="Bengelsdorf F.R."/>
            <person name="Schiel-Bengelsdorf B."/>
            <person name="Duerre P."/>
            <person name="Daniel R."/>
        </authorList>
    </citation>
    <scope>NUCLEOTIDE SEQUENCE [LARGE SCALE GENOMIC DNA]</scope>
    <source>
        <strain evidence="2 3">DSM 3222</strain>
    </source>
</reference>
<comment type="caution">
    <text evidence="2">The sequence shown here is derived from an EMBL/GenBank/DDBJ whole genome shotgun (WGS) entry which is preliminary data.</text>
</comment>
<dbReference type="EMBL" id="LKET01000021">
    <property type="protein sequence ID" value="KPU45779.1"/>
    <property type="molecule type" value="Genomic_DNA"/>
</dbReference>
<gene>
    <name evidence="2" type="primary">adrB</name>
    <name evidence="2" type="ORF">OXPF_10140</name>
</gene>
<protein>
    <submittedName>
        <fullName evidence="2">Putative cyclic-di-GMP phosphodiesterase AdrB</fullName>
        <ecNumber evidence="2">3.1.4.52</ecNumber>
    </submittedName>
</protein>
<dbReference type="STRING" id="36849.OXPF_10140"/>
<dbReference type="GO" id="GO:0071111">
    <property type="term" value="F:cyclic-guanylate-specific phosphodiesterase activity"/>
    <property type="evidence" value="ECO:0007669"/>
    <property type="project" value="UniProtKB-EC"/>
</dbReference>
<keyword evidence="2" id="KW-0378">Hydrolase</keyword>
<dbReference type="PANTHER" id="PTHR33121">
    <property type="entry name" value="CYCLIC DI-GMP PHOSPHODIESTERASE PDEF"/>
    <property type="match status" value="1"/>
</dbReference>
<dbReference type="Proteomes" id="UP000050326">
    <property type="component" value="Unassembled WGS sequence"/>
</dbReference>
<name>A0A0P8Z0W4_9CLOT</name>
<evidence type="ECO:0000313" key="2">
    <source>
        <dbReference type="EMBL" id="KPU45779.1"/>
    </source>
</evidence>
<dbReference type="PATRIC" id="fig|36849.3.peg.1081"/>
<dbReference type="PANTHER" id="PTHR33121:SF76">
    <property type="entry name" value="SIGNALING PROTEIN"/>
    <property type="match status" value="1"/>
</dbReference>